<keyword evidence="5" id="KW-1185">Reference proteome</keyword>
<keyword evidence="1" id="KW-0677">Repeat</keyword>
<organism evidence="4 5">
    <name type="scientific">Desulfofundulus kuznetsovii (strain DSM 6115 / VKM B-1805 / 17)</name>
    <name type="common">Desulfotomaculum kuznetsovii</name>
    <dbReference type="NCBI Taxonomy" id="760568"/>
    <lineage>
        <taxon>Bacteria</taxon>
        <taxon>Bacillati</taxon>
        <taxon>Bacillota</taxon>
        <taxon>Clostridia</taxon>
        <taxon>Eubacteriales</taxon>
        <taxon>Peptococcaceae</taxon>
        <taxon>Desulfofundulus</taxon>
    </lineage>
</organism>
<evidence type="ECO:0000313" key="5">
    <source>
        <dbReference type="Proteomes" id="UP000009229"/>
    </source>
</evidence>
<evidence type="ECO:0000259" key="3">
    <source>
        <dbReference type="PROSITE" id="PS51272"/>
    </source>
</evidence>
<feature type="compositionally biased region" description="Low complexity" evidence="2">
    <location>
        <begin position="192"/>
        <end position="206"/>
    </location>
</feature>
<feature type="compositionally biased region" description="Gly residues" evidence="2">
    <location>
        <begin position="179"/>
        <end position="191"/>
    </location>
</feature>
<dbReference type="PANTHER" id="PTHR43308:SF5">
    <property type="entry name" value="S-LAYER PROTEIN _ PEPTIDOGLYCAN ENDO-BETA-N-ACETYLGLUCOSAMINIDASE"/>
    <property type="match status" value="1"/>
</dbReference>
<reference evidence="5" key="1">
    <citation type="submission" date="2011-05" db="EMBL/GenBank/DDBJ databases">
        <title>Complete sequence of Desulfotomaculum kuznetsovii DSM 6115.</title>
        <authorList>
            <person name="Lucas S."/>
            <person name="Han J."/>
            <person name="Lapidus A."/>
            <person name="Cheng J.-F."/>
            <person name="Goodwin L."/>
            <person name="Pitluck S."/>
            <person name="Peters L."/>
            <person name="Mikhailova N."/>
            <person name="Lu M."/>
            <person name="Saunders E."/>
            <person name="Han C."/>
            <person name="Tapia R."/>
            <person name="Land M."/>
            <person name="Hauser L."/>
            <person name="Kyrpides N."/>
            <person name="Ivanova N."/>
            <person name="Pagani I."/>
            <person name="Nazina T."/>
            <person name="Ivanova A."/>
            <person name="Parshina S."/>
            <person name="Kuever J."/>
            <person name="Muyzer G."/>
            <person name="Plugge C."/>
            <person name="Stams A."/>
            <person name="Woyke T."/>
        </authorList>
    </citation>
    <scope>NUCLEOTIDE SEQUENCE [LARGE SCALE GENOMIC DNA]</scope>
    <source>
        <strain evidence="5">DSM 6115 / VKM B-1805 / 17</strain>
    </source>
</reference>
<name>A0AAU8PZK7_DESK7</name>
<proteinExistence type="predicted"/>
<gene>
    <name evidence="4" type="ordered locus">Desku_2110</name>
</gene>
<dbReference type="Proteomes" id="UP000009229">
    <property type="component" value="Chromosome"/>
</dbReference>
<dbReference type="InterPro" id="IPR051465">
    <property type="entry name" value="Cell_Envelope_Struct_Comp"/>
</dbReference>
<feature type="domain" description="SLH" evidence="3">
    <location>
        <begin position="397"/>
        <end position="457"/>
    </location>
</feature>
<evidence type="ECO:0000256" key="2">
    <source>
        <dbReference type="SAM" id="MobiDB-lite"/>
    </source>
</evidence>
<dbReference type="KEGG" id="dku:Desku_2110"/>
<feature type="region of interest" description="Disordered" evidence="2">
    <location>
        <begin position="172"/>
        <end position="208"/>
    </location>
</feature>
<dbReference type="EMBL" id="CP002770">
    <property type="protein sequence ID" value="AEG15653.1"/>
    <property type="molecule type" value="Genomic_DNA"/>
</dbReference>
<dbReference type="RefSeq" id="WP_013823167.1">
    <property type="nucleotide sequence ID" value="NC_015573.1"/>
</dbReference>
<evidence type="ECO:0000256" key="1">
    <source>
        <dbReference type="ARBA" id="ARBA00022737"/>
    </source>
</evidence>
<dbReference type="PROSITE" id="PS51272">
    <property type="entry name" value="SLH"/>
    <property type="match status" value="3"/>
</dbReference>
<dbReference type="Pfam" id="PF00395">
    <property type="entry name" value="SLH"/>
    <property type="match status" value="3"/>
</dbReference>
<evidence type="ECO:0000313" key="4">
    <source>
        <dbReference type="EMBL" id="AEG15653.1"/>
    </source>
</evidence>
<feature type="domain" description="SLH" evidence="3">
    <location>
        <begin position="458"/>
        <end position="521"/>
    </location>
</feature>
<dbReference type="InterPro" id="IPR001119">
    <property type="entry name" value="SLH_dom"/>
</dbReference>
<sequence>MGKLYASRTFLGNIALVVFLAFLATLTFGVVHPAPAGAVTLTEKPDLSVQVDEQHRAAVLDKNGSWIKDGGTAKLVTSQDKTAVDFTVQVLTDADFNSIMLHILGIGDLDKNGIKDVVYKKIYNTVYNTVYYVYQFVYHWVYQQGLNVASDKDYTLHICSNDTQLASITLDLEAPPPESGGGGGGGGGGGTTTTQTTTTTDTGTLTSADGKATLTVDDKKVESLLADPKVTEVVFAIPADKAAQQGTVAVTADTLAKVFEAGKPAVVKVGDVQLTLPPGAIDLSVFKGQGVTLKISIGKAQAAAHGDAALKMAGDAYEIVIRAEASGADKGGISSLAKPVTLTLPYDPARLAGVPEDYLGIYRLTGGTWEYVGGKVDRAARKVSVERTSLSTYAVMAYDKNFTDMVGHWAQGDVKLMAAKHIAGGVTETTFAPNASVTRAEFAAFLLRAMNVPEQKAAGSRFKDVAAGAWYAGAVETAAAQGLVGGYPDGTFKPNAPITREELAAMITRALAKSGKDTALSEADVQAQLGRFADAGKIGPWARQAVAVAIKEGIVSGRLADQCVPKANATRAEAVVMVKRFLTATGRL</sequence>
<feature type="domain" description="SLH" evidence="3">
    <location>
        <begin position="529"/>
        <end position="588"/>
    </location>
</feature>
<accession>A0AAU8PZK7</accession>
<dbReference type="PANTHER" id="PTHR43308">
    <property type="entry name" value="OUTER MEMBRANE PROTEIN ALPHA-RELATED"/>
    <property type="match status" value="1"/>
</dbReference>
<dbReference type="AlphaFoldDB" id="A0AAU8PZK7"/>
<protein>
    <submittedName>
        <fullName evidence="4">S-layer domain-containing protein</fullName>
    </submittedName>
</protein>